<reference evidence="2 3" key="1">
    <citation type="submission" date="2006-03" db="EMBL/GenBank/DDBJ databases">
        <authorList>
            <person name="Giovannoni S.J."/>
            <person name="Cho J.-C."/>
            <person name="Ferriera S."/>
            <person name="Johnson J."/>
            <person name="Kravitz S."/>
            <person name="Halpern A."/>
            <person name="Remington K."/>
            <person name="Beeson K."/>
            <person name="Tran B."/>
            <person name="Rogers Y.-H."/>
            <person name="Friedman R."/>
            <person name="Venter J.C."/>
        </authorList>
    </citation>
    <scope>NUCLEOTIDE SEQUENCE [LARGE SCALE GENOMIC DNA]</scope>
    <source>
        <strain evidence="2 3">HTCC2207</strain>
    </source>
</reference>
<dbReference type="Proteomes" id="UP000005555">
    <property type="component" value="Unassembled WGS sequence"/>
</dbReference>
<evidence type="ECO:0000313" key="2">
    <source>
        <dbReference type="EMBL" id="EAS47351.1"/>
    </source>
</evidence>
<keyword evidence="3" id="KW-1185">Reference proteome</keyword>
<feature type="transmembrane region" description="Helical" evidence="1">
    <location>
        <begin position="12"/>
        <end position="35"/>
    </location>
</feature>
<accession>Q1YTY6</accession>
<organism evidence="2 3">
    <name type="scientific">gamma proteobacterium HTCC2207</name>
    <dbReference type="NCBI Taxonomy" id="314287"/>
    <lineage>
        <taxon>Bacteria</taxon>
        <taxon>Pseudomonadati</taxon>
        <taxon>Pseudomonadota</taxon>
        <taxon>Gammaproteobacteria</taxon>
        <taxon>Cellvibrionales</taxon>
        <taxon>Porticoccaceae</taxon>
        <taxon>SAR92 clade</taxon>
    </lineage>
</organism>
<keyword evidence="1" id="KW-0472">Membrane</keyword>
<dbReference type="HOGENOM" id="CLU_843811_0_0_6"/>
<dbReference type="EMBL" id="AAPI01000002">
    <property type="protein sequence ID" value="EAS47351.1"/>
    <property type="molecule type" value="Genomic_DNA"/>
</dbReference>
<evidence type="ECO:0000313" key="3">
    <source>
        <dbReference type="Proteomes" id="UP000005555"/>
    </source>
</evidence>
<gene>
    <name evidence="2" type="ORF">GB2207_01067</name>
</gene>
<evidence type="ECO:0008006" key="4">
    <source>
        <dbReference type="Google" id="ProtNLM"/>
    </source>
</evidence>
<evidence type="ECO:0000256" key="1">
    <source>
        <dbReference type="SAM" id="Phobius"/>
    </source>
</evidence>
<dbReference type="SUPFAM" id="SSF75005">
    <property type="entry name" value="Arabinanase/levansucrase/invertase"/>
    <property type="match status" value="1"/>
</dbReference>
<dbReference type="STRING" id="314287.GB2207_01067"/>
<comment type="caution">
    <text evidence="2">The sequence shown here is derived from an EMBL/GenBank/DDBJ whole genome shotgun (WGS) entry which is preliminary data.</text>
</comment>
<proteinExistence type="predicted"/>
<dbReference type="eggNOG" id="ENOG502Z8XS">
    <property type="taxonomic scope" value="Bacteria"/>
</dbReference>
<dbReference type="Gene3D" id="2.115.10.20">
    <property type="entry name" value="Glycosyl hydrolase domain, family 43"/>
    <property type="match status" value="2"/>
</dbReference>
<name>Q1YTY6_9GAMM</name>
<dbReference type="InterPro" id="IPR023296">
    <property type="entry name" value="Glyco_hydro_beta-prop_sf"/>
</dbReference>
<keyword evidence="1" id="KW-1133">Transmembrane helix</keyword>
<dbReference type="AlphaFoldDB" id="Q1YTY6"/>
<sequence length="401" mass="44496">MLKAVTTIFRRVFQGLIYLSLAFSLLVAVSLAWLWPSYDYLPAEAANLPVQRLNDGPIIDTAMSAGLTALAKQEGYININGPSLIRVPDWVENPLGNYYLYFSHHKGDFIRLAYADKVEGPWSIYEPGALGLNQSGFPSDSIPSLSLGEGLAELWNSVSVYLFRDSILTLYQAVVTDQELRKQRGIVASQSLKPHIASPEVVIDNANQQIVMFFHGQRDSLSQVSGVAVSTNGVDFTVSEQKLGAVYLRSFAYRDQYYFLAAPGILYRSDKLLGDYEPRRKSLLGTDARHSAVLVQGDRLTVVWSRVGDAPERLLVSTVSLASTDWNDWVPTYPSELLRAQQPWEGSELPVQPSLRGETFEATNDLRDPDIFVDTDGQIYLLYVAAGEQSIGVVRLNQAPL</sequence>
<protein>
    <recommendedName>
        <fullName evidence="4">Exo-alpha-sialidase</fullName>
    </recommendedName>
</protein>
<keyword evidence="1" id="KW-0812">Transmembrane</keyword>